<evidence type="ECO:0000256" key="1">
    <source>
        <dbReference type="ARBA" id="ARBA00022729"/>
    </source>
</evidence>
<dbReference type="PANTHER" id="PTHR33376:SF2">
    <property type="entry name" value="DICARBOXYLATE-BINDING PERIPLASMIC PROTEIN"/>
    <property type="match status" value="1"/>
</dbReference>
<feature type="signal peptide" evidence="2">
    <location>
        <begin position="1"/>
        <end position="27"/>
    </location>
</feature>
<evidence type="ECO:0008006" key="5">
    <source>
        <dbReference type="Google" id="ProtNLM"/>
    </source>
</evidence>
<dbReference type="CDD" id="cd13671">
    <property type="entry name" value="PBP2_TRAP_SBP_like_3"/>
    <property type="match status" value="1"/>
</dbReference>
<keyword evidence="4" id="KW-1185">Reference proteome</keyword>
<dbReference type="GO" id="GO:0030246">
    <property type="term" value="F:carbohydrate binding"/>
    <property type="evidence" value="ECO:0007669"/>
    <property type="project" value="TreeGrafter"/>
</dbReference>
<feature type="chain" id="PRO_5038764693" description="TRAP transporter substrate-binding protein DctP" evidence="2">
    <location>
        <begin position="28"/>
        <end position="337"/>
    </location>
</feature>
<reference evidence="3 4" key="1">
    <citation type="submission" date="2017-10" db="EMBL/GenBank/DDBJ databases">
        <title>Bacillus sp. nov., a halophilic bacterium isolated from a Keqin Lake.</title>
        <authorList>
            <person name="Wang H."/>
        </authorList>
    </citation>
    <scope>NUCLEOTIDE SEQUENCE [LARGE SCALE GENOMIC DNA]</scope>
    <source>
        <strain evidence="3 4">KCTC 13187</strain>
    </source>
</reference>
<protein>
    <recommendedName>
        <fullName evidence="5">TRAP transporter substrate-binding protein DctP</fullName>
    </recommendedName>
</protein>
<dbReference type="InterPro" id="IPR038404">
    <property type="entry name" value="TRAP_DctP_sf"/>
</dbReference>
<dbReference type="Gene3D" id="3.40.190.170">
    <property type="entry name" value="Bacterial extracellular solute-binding protein, family 7"/>
    <property type="match status" value="1"/>
</dbReference>
<name>A0A3A9KKJ9_9BACI</name>
<comment type="caution">
    <text evidence="3">The sequence shown here is derived from an EMBL/GenBank/DDBJ whole genome shotgun (WGS) entry which is preliminary data.</text>
</comment>
<dbReference type="AlphaFoldDB" id="A0A3A9KKJ9"/>
<dbReference type="PIRSF" id="PIRSF006470">
    <property type="entry name" value="DctB"/>
    <property type="match status" value="1"/>
</dbReference>
<dbReference type="GO" id="GO:0055085">
    <property type="term" value="P:transmembrane transport"/>
    <property type="evidence" value="ECO:0007669"/>
    <property type="project" value="InterPro"/>
</dbReference>
<gene>
    <name evidence="3" type="ORF">CR203_20885</name>
</gene>
<dbReference type="InterPro" id="IPR004682">
    <property type="entry name" value="TRAP_DctP"/>
</dbReference>
<dbReference type="EMBL" id="PDOE01000017">
    <property type="protein sequence ID" value="RKL65406.1"/>
    <property type="molecule type" value="Genomic_DNA"/>
</dbReference>
<sequence>MKKNILALVAGLAMLVLISGCSTRTGAEQDTQVLRFGYASNSQPVIDAMKEFGRLVEEKTDGEVVVDYFPDGQLGGERELIELTQTGAIDMTKVSGAALESFSDIYSVFGIPFLFDSEEHYYRVLEDDDIMDPVYQSTQDMGIVGLTYYDSGARNFYMSEGPIETPEDLEGKIIRVMQSEIAIEMIELLGGSPTPMGSGEVYTSLQQGIIDGSENNEFVLVTAGHGAVAPYYSYSEHTRVPDIIVINEESLAGLTEEQIEAVHESAEESTEFQKGVWSEAVENEKQTAAEEYGVVYNDVDKKPFQDAVQPIHEQFKENDEFNEMYEAIRNLSDTEEE</sequence>
<evidence type="ECO:0000313" key="3">
    <source>
        <dbReference type="EMBL" id="RKL65406.1"/>
    </source>
</evidence>
<evidence type="ECO:0000256" key="2">
    <source>
        <dbReference type="SAM" id="SignalP"/>
    </source>
</evidence>
<dbReference type="GO" id="GO:0030288">
    <property type="term" value="C:outer membrane-bounded periplasmic space"/>
    <property type="evidence" value="ECO:0007669"/>
    <property type="project" value="InterPro"/>
</dbReference>
<proteinExistence type="predicted"/>
<dbReference type="Proteomes" id="UP000281498">
    <property type="component" value="Unassembled WGS sequence"/>
</dbReference>
<keyword evidence="1 2" id="KW-0732">Signal</keyword>
<dbReference type="NCBIfam" id="TIGR00787">
    <property type="entry name" value="dctP"/>
    <property type="match status" value="1"/>
</dbReference>
<dbReference type="PROSITE" id="PS51257">
    <property type="entry name" value="PROKAR_LIPOPROTEIN"/>
    <property type="match status" value="1"/>
</dbReference>
<evidence type="ECO:0000313" key="4">
    <source>
        <dbReference type="Proteomes" id="UP000281498"/>
    </source>
</evidence>
<dbReference type="InterPro" id="IPR018389">
    <property type="entry name" value="DctP_fam"/>
</dbReference>
<dbReference type="OrthoDB" id="9776801at2"/>
<dbReference type="NCBIfam" id="NF037995">
    <property type="entry name" value="TRAP_S1"/>
    <property type="match status" value="1"/>
</dbReference>
<organism evidence="3 4">
    <name type="scientific">Salipaludibacillus neizhouensis</name>
    <dbReference type="NCBI Taxonomy" id="885475"/>
    <lineage>
        <taxon>Bacteria</taxon>
        <taxon>Bacillati</taxon>
        <taxon>Bacillota</taxon>
        <taxon>Bacilli</taxon>
        <taxon>Bacillales</taxon>
        <taxon>Bacillaceae</taxon>
    </lineage>
</organism>
<dbReference type="Pfam" id="PF03480">
    <property type="entry name" value="DctP"/>
    <property type="match status" value="1"/>
</dbReference>
<dbReference type="PANTHER" id="PTHR33376">
    <property type="match status" value="1"/>
</dbReference>
<accession>A0A3A9KKJ9</accession>
<dbReference type="RefSeq" id="WP_110935531.1">
    <property type="nucleotide sequence ID" value="NZ_KZ614146.1"/>
</dbReference>